<feature type="binding site" evidence="10">
    <location>
        <position position="114"/>
    </location>
    <ligand>
        <name>substrate</name>
    </ligand>
</feature>
<feature type="binding site" evidence="10">
    <location>
        <position position="326"/>
    </location>
    <ligand>
        <name>substrate</name>
    </ligand>
</feature>
<evidence type="ECO:0000256" key="1">
    <source>
        <dbReference type="ARBA" id="ARBA00001412"/>
    </source>
</evidence>
<reference evidence="14" key="2">
    <citation type="submission" date="2021-04" db="EMBL/GenBank/DDBJ databases">
        <authorList>
            <person name="Gilroy R."/>
        </authorList>
    </citation>
    <scope>NUCLEOTIDE SEQUENCE</scope>
    <source>
        <strain evidence="14">CHK195-9823</strain>
    </source>
</reference>
<evidence type="ECO:0000256" key="3">
    <source>
        <dbReference type="ARBA" id="ARBA00012756"/>
    </source>
</evidence>
<dbReference type="InterPro" id="IPR013738">
    <property type="entry name" value="Beta_galactosidase_Trimer"/>
</dbReference>
<dbReference type="GO" id="GO:0046872">
    <property type="term" value="F:metal ion binding"/>
    <property type="evidence" value="ECO:0007669"/>
    <property type="project" value="UniProtKB-KW"/>
</dbReference>
<dbReference type="Gene3D" id="3.40.50.880">
    <property type="match status" value="1"/>
</dbReference>
<dbReference type="InterPro" id="IPR003476">
    <property type="entry name" value="Glyco_hydro_42"/>
</dbReference>
<keyword evidence="4" id="KW-0479">Metal-binding</keyword>
<feature type="active site" description="Proton donor" evidence="9">
    <location>
        <position position="153"/>
    </location>
</feature>
<dbReference type="InterPro" id="IPR029062">
    <property type="entry name" value="Class_I_gatase-like"/>
</dbReference>
<evidence type="ECO:0000256" key="4">
    <source>
        <dbReference type="ARBA" id="ARBA00022723"/>
    </source>
</evidence>
<dbReference type="GO" id="GO:0009341">
    <property type="term" value="C:beta-galactosidase complex"/>
    <property type="evidence" value="ECO:0007669"/>
    <property type="project" value="InterPro"/>
</dbReference>
<evidence type="ECO:0000259" key="13">
    <source>
        <dbReference type="Pfam" id="PF08533"/>
    </source>
</evidence>
<reference evidence="14" key="1">
    <citation type="journal article" date="2021" name="PeerJ">
        <title>Extensive microbial diversity within the chicken gut microbiome revealed by metagenomics and culture.</title>
        <authorList>
            <person name="Gilroy R."/>
            <person name="Ravi A."/>
            <person name="Getino M."/>
            <person name="Pursley I."/>
            <person name="Horton D.L."/>
            <person name="Alikhan N.F."/>
            <person name="Baker D."/>
            <person name="Gharbi K."/>
            <person name="Hall N."/>
            <person name="Watson M."/>
            <person name="Adriaenssens E.M."/>
            <person name="Foster-Nyarko E."/>
            <person name="Jarju S."/>
            <person name="Secka A."/>
            <person name="Antonio M."/>
            <person name="Oren A."/>
            <person name="Chaudhuri R.R."/>
            <person name="La Ragione R."/>
            <person name="Hildebrand F."/>
            <person name="Pallen M.J."/>
        </authorList>
    </citation>
    <scope>NUCLEOTIDE SEQUENCE</scope>
    <source>
        <strain evidence="14">CHK195-9823</strain>
    </source>
</reference>
<comment type="catalytic activity">
    <reaction evidence="1 8">
        <text>Hydrolysis of terminal non-reducing beta-D-galactose residues in beta-D-galactosides.</text>
        <dbReference type="EC" id="3.2.1.23"/>
    </reaction>
</comment>
<evidence type="ECO:0000259" key="12">
    <source>
        <dbReference type="Pfam" id="PF08532"/>
    </source>
</evidence>
<feature type="binding site" evidence="10">
    <location>
        <position position="152"/>
    </location>
    <ligand>
        <name>substrate</name>
    </ligand>
</feature>
<evidence type="ECO:0000256" key="6">
    <source>
        <dbReference type="ARBA" id="ARBA00022833"/>
    </source>
</evidence>
<dbReference type="PANTHER" id="PTHR36447">
    <property type="entry name" value="BETA-GALACTOSIDASE GANA"/>
    <property type="match status" value="1"/>
</dbReference>
<evidence type="ECO:0000256" key="7">
    <source>
        <dbReference type="ARBA" id="ARBA00023295"/>
    </source>
</evidence>
<dbReference type="Pfam" id="PF02449">
    <property type="entry name" value="Glyco_hydro_42"/>
    <property type="match status" value="1"/>
</dbReference>
<dbReference type="InterPro" id="IPR013529">
    <property type="entry name" value="Glyco_hydro_42_N"/>
</dbReference>
<proteinExistence type="inferred from homology"/>
<evidence type="ECO:0000259" key="11">
    <source>
        <dbReference type="Pfam" id="PF02449"/>
    </source>
</evidence>
<comment type="caution">
    <text evidence="14">The sequence shown here is derived from an EMBL/GenBank/DDBJ whole genome shotgun (WGS) entry which is preliminary data.</text>
</comment>
<comment type="similarity">
    <text evidence="2 8">Belongs to the glycosyl hydrolase 42 family.</text>
</comment>
<dbReference type="InterPro" id="IPR013780">
    <property type="entry name" value="Glyco_hydro_b"/>
</dbReference>
<dbReference type="CDD" id="cd03143">
    <property type="entry name" value="A4_beta-galactosidase_middle_domain"/>
    <property type="match status" value="1"/>
</dbReference>
<evidence type="ECO:0000313" key="15">
    <source>
        <dbReference type="Proteomes" id="UP000886814"/>
    </source>
</evidence>
<dbReference type="EMBL" id="DXIQ01000049">
    <property type="protein sequence ID" value="HIV38892.1"/>
    <property type="molecule type" value="Genomic_DNA"/>
</dbReference>
<dbReference type="Proteomes" id="UP000886814">
    <property type="component" value="Unassembled WGS sequence"/>
</dbReference>
<gene>
    <name evidence="14" type="ORF">H9747_07825</name>
</gene>
<evidence type="ECO:0000256" key="5">
    <source>
        <dbReference type="ARBA" id="ARBA00022801"/>
    </source>
</evidence>
<keyword evidence="6" id="KW-0862">Zinc</keyword>
<feature type="domain" description="Beta-galactosidase C-terminal" evidence="13">
    <location>
        <begin position="628"/>
        <end position="683"/>
    </location>
</feature>
<accession>A0A9D1PEI7</accession>
<sequence length="684" mass="79499">MRKAQNYQWKEMSLGTCYYPEHWDRKLWREDLDRMLANGIHTIRIGEFAWNKVEPREGEFTFDFFDDFLEVVAQTEMKVIFGTPTATPPAWLTDKYPEVLNCRIDGAKYRHGMRRHYNYNSKVYRELSARIVEKFGEHYAPHKSVIGWQIDNEINCETAEFYSDSDTLAFREFLKKKYGTLEELNKAWGAVFWNQEYTQWEQIYVPRLTIHNSTNPHEMLDYIRFVSDSAISFCKMQSDILRKYIKPGDFITTNGMFQNLDNHEMTDTALDVYTYDSYPNFAYCLIEDPKHSKNLNDRRWSDKLTEVRSICPHFGIMEQQSGANGWNTRMEAPAPKPGQMMLWAMQSIAHGADYVSFFRWRTCTMGTEIYWHGILDYDNRDNRKLAEVKKIYDRVEKIREITGAEYKAAFGVVRDYSNVWDAQVDKWHQRLAWNSEEEIFIGAQLSHTPMDYVYLLDSTETEELLKYPVLIYPHPMILSEKKVQLLRSYVEQGGCLILGARTGLKDETGKCVMDVMPGLLKDITGSTVEEFTFVGPADDGVSMDWDGKQVETGIFNDILAAGPETKVLASYSSNYYQGRPALVEHQAGKGKVLHFGGTFTRENIRDFLAYTGVLSAFKDLAELPEDCELSVREKDGKQYLMVLNYSPKEQRIVLKVPVEDMDTEEKVQGQAVLKGYETKVYRRC</sequence>
<feature type="domain" description="Beta-galactosidase trimerisation" evidence="12">
    <location>
        <begin position="460"/>
        <end position="609"/>
    </location>
</feature>
<dbReference type="PANTHER" id="PTHR36447:SF2">
    <property type="entry name" value="BETA-GALACTOSIDASE YESZ"/>
    <property type="match status" value="1"/>
</dbReference>
<evidence type="ECO:0000313" key="14">
    <source>
        <dbReference type="EMBL" id="HIV38892.1"/>
    </source>
</evidence>
<keyword evidence="7 8" id="KW-0326">Glycosidase</keyword>
<evidence type="ECO:0000256" key="8">
    <source>
        <dbReference type="PIRNR" id="PIRNR001084"/>
    </source>
</evidence>
<dbReference type="Pfam" id="PF08533">
    <property type="entry name" value="Glyco_hydro_42C"/>
    <property type="match status" value="1"/>
</dbReference>
<protein>
    <recommendedName>
        <fullName evidence="3 8">Beta-galactosidase</fullName>
        <shortName evidence="8">Beta-gal</shortName>
        <ecNumber evidence="3 8">3.2.1.23</ecNumber>
    </recommendedName>
</protein>
<keyword evidence="5 8" id="KW-0378">Hydrolase</keyword>
<dbReference type="Gene3D" id="3.20.20.80">
    <property type="entry name" value="Glycosidases"/>
    <property type="match status" value="1"/>
</dbReference>
<dbReference type="AlphaFoldDB" id="A0A9D1PEI7"/>
<dbReference type="SUPFAM" id="SSF51445">
    <property type="entry name" value="(Trans)glycosidases"/>
    <property type="match status" value="1"/>
</dbReference>
<dbReference type="Pfam" id="PF08532">
    <property type="entry name" value="Glyco_hydro_42M"/>
    <property type="match status" value="1"/>
</dbReference>
<dbReference type="Gene3D" id="2.60.40.1180">
    <property type="entry name" value="Golgi alpha-mannosidase II"/>
    <property type="match status" value="1"/>
</dbReference>
<dbReference type="InterPro" id="IPR013739">
    <property type="entry name" value="Beta_galactosidase_C"/>
</dbReference>
<dbReference type="GO" id="GO:0006012">
    <property type="term" value="P:galactose metabolic process"/>
    <property type="evidence" value="ECO:0007669"/>
    <property type="project" value="InterPro"/>
</dbReference>
<dbReference type="EC" id="3.2.1.23" evidence="3 8"/>
<name>A0A9D1PEI7_9FIRM</name>
<dbReference type="InterPro" id="IPR017853">
    <property type="entry name" value="GH"/>
</dbReference>
<feature type="active site" description="Nucleophile" evidence="9">
    <location>
        <position position="318"/>
    </location>
</feature>
<evidence type="ECO:0000256" key="9">
    <source>
        <dbReference type="PIRSR" id="PIRSR001084-1"/>
    </source>
</evidence>
<dbReference type="SUPFAM" id="SSF52317">
    <property type="entry name" value="Class I glutamine amidotransferase-like"/>
    <property type="match status" value="1"/>
</dbReference>
<feature type="domain" description="Glycoside hydrolase family 42 N-terminal" evidence="11">
    <location>
        <begin position="17"/>
        <end position="397"/>
    </location>
</feature>
<dbReference type="GO" id="GO:0004565">
    <property type="term" value="F:beta-galactosidase activity"/>
    <property type="evidence" value="ECO:0007669"/>
    <property type="project" value="UniProtKB-EC"/>
</dbReference>
<organism evidence="14 15">
    <name type="scientific">Candidatus Blautia stercorigallinarum</name>
    <dbReference type="NCBI Taxonomy" id="2838501"/>
    <lineage>
        <taxon>Bacteria</taxon>
        <taxon>Bacillati</taxon>
        <taxon>Bacillota</taxon>
        <taxon>Clostridia</taxon>
        <taxon>Lachnospirales</taxon>
        <taxon>Lachnospiraceae</taxon>
        <taxon>Blautia</taxon>
    </lineage>
</organism>
<evidence type="ECO:0000256" key="10">
    <source>
        <dbReference type="PIRSR" id="PIRSR001084-2"/>
    </source>
</evidence>
<dbReference type="PIRSF" id="PIRSF001084">
    <property type="entry name" value="B-galactosidase"/>
    <property type="match status" value="1"/>
</dbReference>
<evidence type="ECO:0000256" key="2">
    <source>
        <dbReference type="ARBA" id="ARBA00005940"/>
    </source>
</evidence>